<reference evidence="4 5" key="1">
    <citation type="submission" date="2019-01" db="EMBL/GenBank/DDBJ databases">
        <authorList>
            <person name="Sayadi A."/>
        </authorList>
    </citation>
    <scope>NUCLEOTIDE SEQUENCE [LARGE SCALE GENOMIC DNA]</scope>
</reference>
<dbReference type="PANTHER" id="PTHR14907:SF2">
    <property type="entry name" value="SUPPRESSOR APC DOMAIN-CONTAINING PROTEIN 2"/>
    <property type="match status" value="1"/>
</dbReference>
<gene>
    <name evidence="4" type="ORF">CALMAC_LOCUS610</name>
</gene>
<dbReference type="OrthoDB" id="10035013at2759"/>
<dbReference type="SUPFAM" id="SSF47473">
    <property type="entry name" value="EF-hand"/>
    <property type="match status" value="1"/>
</dbReference>
<keyword evidence="5" id="KW-1185">Reference proteome</keyword>
<feature type="coiled-coil region" evidence="1">
    <location>
        <begin position="492"/>
        <end position="526"/>
    </location>
</feature>
<evidence type="ECO:0000313" key="5">
    <source>
        <dbReference type="Proteomes" id="UP000410492"/>
    </source>
</evidence>
<feature type="domain" description="Suppressor APC" evidence="3">
    <location>
        <begin position="80"/>
        <end position="158"/>
    </location>
</feature>
<feature type="region of interest" description="Disordered" evidence="2">
    <location>
        <begin position="239"/>
        <end position="289"/>
    </location>
</feature>
<protein>
    <recommendedName>
        <fullName evidence="3">Suppressor APC domain-containing protein</fullName>
    </recommendedName>
</protein>
<evidence type="ECO:0000313" key="4">
    <source>
        <dbReference type="EMBL" id="VEN34389.1"/>
    </source>
</evidence>
<feature type="region of interest" description="Disordered" evidence="2">
    <location>
        <begin position="163"/>
        <end position="183"/>
    </location>
</feature>
<dbReference type="PANTHER" id="PTHR14907">
    <property type="entry name" value="FI14130P"/>
    <property type="match status" value="1"/>
</dbReference>
<accession>A0A653BG46</accession>
<organism evidence="4 5">
    <name type="scientific">Callosobruchus maculatus</name>
    <name type="common">Southern cowpea weevil</name>
    <name type="synonym">Pulse bruchid</name>
    <dbReference type="NCBI Taxonomy" id="64391"/>
    <lineage>
        <taxon>Eukaryota</taxon>
        <taxon>Metazoa</taxon>
        <taxon>Ecdysozoa</taxon>
        <taxon>Arthropoda</taxon>
        <taxon>Hexapoda</taxon>
        <taxon>Insecta</taxon>
        <taxon>Pterygota</taxon>
        <taxon>Neoptera</taxon>
        <taxon>Endopterygota</taxon>
        <taxon>Coleoptera</taxon>
        <taxon>Polyphaga</taxon>
        <taxon>Cucujiformia</taxon>
        <taxon>Chrysomeloidea</taxon>
        <taxon>Chrysomelidae</taxon>
        <taxon>Bruchinae</taxon>
        <taxon>Bruchini</taxon>
        <taxon>Callosobruchus</taxon>
    </lineage>
</organism>
<sequence length="545" mass="61082">MVPGGTLLIDATADRAQNAAHSSPFTCSAGGGTDSDRSLSVAAAVPPRYWVPASVPPRPSAHAIREHRAMSIPLSPTPDGLPKQFVVAMRTLFDIMDDKRTGYVNIADIENRWQEDNTKGLPKGVIESLRKVTPPNGMLSFDRFCAGLKICLLKNQVEKRDVKSPEVKTSRPPSAPLLDIDTPPKAQNWCNTAAVRPNVISQQRTLSMPQLLPDSRKDNLESYEKPVSPVNKGFEVGNVNKPSLYGPPKPPRSAIGLDRPGLGLDRPGVCLDRPPLGLERPPIGPDRPMNIDRAEIRTALQNWQMGLQEKTNDKLKAQQQQQQQQFAGPLLRTSRSLGDGKPAAQPESVQVSSVSVQAPQVYPQKKPNVRRREPRRHTLQNGIDYNMLKRMKQIEQEKEVLMQGLSAVEKAREWYLKQVAAVQEKMKYLGRMGHVEHWSEAQQERIELQRARVLEVNRHLAALTESWERGGLPLHMNLAVHHFPLPMQQDMTDRLKQQNRLLTEEVSKKSERIAALEREKTNLLQILQHRSANTARSNVSEEAVF</sequence>
<name>A0A653BG46_CALMS</name>
<evidence type="ECO:0000256" key="1">
    <source>
        <dbReference type="SAM" id="Coils"/>
    </source>
</evidence>
<dbReference type="EMBL" id="CAACVG010000662">
    <property type="protein sequence ID" value="VEN34389.1"/>
    <property type="molecule type" value="Genomic_DNA"/>
</dbReference>
<dbReference type="Proteomes" id="UP000410492">
    <property type="component" value="Unassembled WGS sequence"/>
</dbReference>
<evidence type="ECO:0000256" key="2">
    <source>
        <dbReference type="SAM" id="MobiDB-lite"/>
    </source>
</evidence>
<feature type="compositionally biased region" description="Low complexity" evidence="2">
    <location>
        <begin position="343"/>
        <end position="356"/>
    </location>
</feature>
<feature type="region of interest" description="Disordered" evidence="2">
    <location>
        <begin position="332"/>
        <end position="356"/>
    </location>
</feature>
<dbReference type="InterPro" id="IPR011992">
    <property type="entry name" value="EF-hand-dom_pair"/>
</dbReference>
<dbReference type="InterPro" id="IPR026828">
    <property type="entry name" value="SAPC2_1/2"/>
</dbReference>
<dbReference type="InterPro" id="IPR057953">
    <property type="entry name" value="SAPC2_N"/>
</dbReference>
<keyword evidence="1" id="KW-0175">Coiled coil</keyword>
<evidence type="ECO:0000259" key="3">
    <source>
        <dbReference type="Pfam" id="PF25825"/>
    </source>
</evidence>
<dbReference type="Pfam" id="PF11414">
    <property type="entry name" value="Suppressor_APC"/>
    <property type="match status" value="1"/>
</dbReference>
<dbReference type="Pfam" id="PF25825">
    <property type="entry name" value="SAPC2_N"/>
    <property type="match status" value="1"/>
</dbReference>
<proteinExistence type="predicted"/>
<dbReference type="AlphaFoldDB" id="A0A653BG46"/>